<dbReference type="Gene3D" id="3.100.10.10">
    <property type="match status" value="1"/>
</dbReference>
<comment type="function">
    <text evidence="4">Binds to the 23S rRNA.</text>
</comment>
<evidence type="ECO:0000256" key="4">
    <source>
        <dbReference type="HAMAP-Rule" id="MF_01341"/>
    </source>
</evidence>
<evidence type="ECO:0000256" key="5">
    <source>
        <dbReference type="RuleBase" id="RU003888"/>
    </source>
</evidence>
<dbReference type="InterPro" id="IPR001196">
    <property type="entry name" value="Ribosomal_uL15_CS"/>
</dbReference>
<dbReference type="InterPro" id="IPR005749">
    <property type="entry name" value="Ribosomal_uL15_bac-type"/>
</dbReference>
<feature type="domain" description="Large ribosomal subunit protein uL15/eL18" evidence="7">
    <location>
        <begin position="77"/>
        <end position="146"/>
    </location>
</feature>
<keyword evidence="4" id="KW-0699">rRNA-binding</keyword>
<evidence type="ECO:0000256" key="6">
    <source>
        <dbReference type="SAM" id="MobiDB-lite"/>
    </source>
</evidence>
<keyword evidence="9" id="KW-1185">Reference proteome</keyword>
<keyword evidence="4" id="KW-0694">RNA-binding</keyword>
<sequence>MELKNLKPAEGSTKNRKRVARGQGSGRGGTSTRGHKGAKSRSGYKSKRGFEGGQMPLQMRLPKRGFNSPNRVEYVALNLKKLQEISEKYGLTEINPTVLYDAGIIKKNDRVKVLGNGSVTASLTITAHAASASAKEAIEQAGGTVTIA</sequence>
<feature type="region of interest" description="Disordered" evidence="6">
    <location>
        <begin position="1"/>
        <end position="65"/>
    </location>
</feature>
<evidence type="ECO:0000259" key="7">
    <source>
        <dbReference type="Pfam" id="PF00828"/>
    </source>
</evidence>
<evidence type="ECO:0000256" key="1">
    <source>
        <dbReference type="ARBA" id="ARBA00007320"/>
    </source>
</evidence>
<dbReference type="InterPro" id="IPR036227">
    <property type="entry name" value="Ribosomal_uL15/eL18_sf"/>
</dbReference>
<dbReference type="PANTHER" id="PTHR12934">
    <property type="entry name" value="50S RIBOSOMAL PROTEIN L15"/>
    <property type="match status" value="1"/>
</dbReference>
<evidence type="ECO:0000256" key="3">
    <source>
        <dbReference type="ARBA" id="ARBA00023274"/>
    </source>
</evidence>
<evidence type="ECO:0000313" key="9">
    <source>
        <dbReference type="Proteomes" id="UP000837803"/>
    </source>
</evidence>
<dbReference type="Pfam" id="PF00828">
    <property type="entry name" value="Ribosomal_L27A"/>
    <property type="match status" value="1"/>
</dbReference>
<reference evidence="8" key="1">
    <citation type="submission" date="2021-12" db="EMBL/GenBank/DDBJ databases">
        <authorList>
            <person name="Rodrigo-Torres L."/>
            <person name="Arahal R. D."/>
            <person name="Lucena T."/>
        </authorList>
    </citation>
    <scope>NUCLEOTIDE SEQUENCE</scope>
    <source>
        <strain evidence="8">CECT 8419</strain>
    </source>
</reference>
<dbReference type="InterPro" id="IPR021131">
    <property type="entry name" value="Ribosomal_uL15/eL18"/>
</dbReference>
<dbReference type="RefSeq" id="WP_238749432.1">
    <property type="nucleotide sequence ID" value="NZ_CAKLPZ010000001.1"/>
</dbReference>
<dbReference type="EMBL" id="CAKLPZ010000001">
    <property type="protein sequence ID" value="CAH0999242.1"/>
    <property type="molecule type" value="Genomic_DNA"/>
</dbReference>
<protein>
    <recommendedName>
        <fullName evidence="4">Large ribosomal subunit protein uL15</fullName>
    </recommendedName>
</protein>
<evidence type="ECO:0000313" key="8">
    <source>
        <dbReference type="EMBL" id="CAH0999242.1"/>
    </source>
</evidence>
<accession>A0ABN8EZE8</accession>
<dbReference type="GO" id="GO:0005840">
    <property type="term" value="C:ribosome"/>
    <property type="evidence" value="ECO:0007669"/>
    <property type="project" value="UniProtKB-KW"/>
</dbReference>
<dbReference type="PROSITE" id="PS00475">
    <property type="entry name" value="RIBOSOMAL_L15"/>
    <property type="match status" value="1"/>
</dbReference>
<organism evidence="8 9">
    <name type="scientific">Neolewinella maritima</name>
    <dbReference type="NCBI Taxonomy" id="1383882"/>
    <lineage>
        <taxon>Bacteria</taxon>
        <taxon>Pseudomonadati</taxon>
        <taxon>Bacteroidota</taxon>
        <taxon>Saprospiria</taxon>
        <taxon>Saprospirales</taxon>
        <taxon>Lewinellaceae</taxon>
        <taxon>Neolewinella</taxon>
    </lineage>
</organism>
<gene>
    <name evidence="4 8" type="primary">rplO</name>
    <name evidence="8" type="ORF">LEM8419_00539</name>
</gene>
<proteinExistence type="inferred from homology"/>
<name>A0ABN8EZE8_9BACT</name>
<dbReference type="Proteomes" id="UP000837803">
    <property type="component" value="Unassembled WGS sequence"/>
</dbReference>
<dbReference type="PANTHER" id="PTHR12934:SF11">
    <property type="entry name" value="LARGE RIBOSOMAL SUBUNIT PROTEIN UL15M"/>
    <property type="match status" value="1"/>
</dbReference>
<dbReference type="NCBIfam" id="TIGR01071">
    <property type="entry name" value="rplO_bact"/>
    <property type="match status" value="1"/>
</dbReference>
<comment type="subunit">
    <text evidence="4">Part of the 50S ribosomal subunit.</text>
</comment>
<keyword evidence="3 4" id="KW-0687">Ribonucleoprotein</keyword>
<dbReference type="SUPFAM" id="SSF52080">
    <property type="entry name" value="Ribosomal proteins L15p and L18e"/>
    <property type="match status" value="1"/>
</dbReference>
<comment type="similarity">
    <text evidence="1 4 5">Belongs to the universal ribosomal protein uL15 family.</text>
</comment>
<comment type="caution">
    <text evidence="8">The sequence shown here is derived from an EMBL/GenBank/DDBJ whole genome shotgun (WGS) entry which is preliminary data.</text>
</comment>
<dbReference type="HAMAP" id="MF_01341">
    <property type="entry name" value="Ribosomal_uL15"/>
    <property type="match status" value="1"/>
</dbReference>
<dbReference type="InterPro" id="IPR030878">
    <property type="entry name" value="Ribosomal_uL15"/>
</dbReference>
<keyword evidence="2 4" id="KW-0689">Ribosomal protein</keyword>
<evidence type="ECO:0000256" key="2">
    <source>
        <dbReference type="ARBA" id="ARBA00022980"/>
    </source>
</evidence>
<feature type="compositionally biased region" description="Basic residues" evidence="6">
    <location>
        <begin position="33"/>
        <end position="47"/>
    </location>
</feature>